<dbReference type="Gene3D" id="3.40.50.10770">
    <property type="entry name" value="Hypothetical protein VC1899 like domain (Restriction endonuclease-like)"/>
    <property type="match status" value="1"/>
</dbReference>
<organism evidence="1 2">
    <name type="scientific">Candidatus Venteria ishoeyi</name>
    <dbReference type="NCBI Taxonomy" id="1899563"/>
    <lineage>
        <taxon>Bacteria</taxon>
        <taxon>Pseudomonadati</taxon>
        <taxon>Pseudomonadota</taxon>
        <taxon>Gammaproteobacteria</taxon>
        <taxon>Thiotrichales</taxon>
        <taxon>Thiotrichaceae</taxon>
        <taxon>Venteria</taxon>
    </lineage>
</organism>
<evidence type="ECO:0000313" key="1">
    <source>
        <dbReference type="EMBL" id="SEH05263.1"/>
    </source>
</evidence>
<evidence type="ECO:0000313" key="2">
    <source>
        <dbReference type="Proteomes" id="UP000236724"/>
    </source>
</evidence>
<name>A0A1H6F6X0_9GAMM</name>
<protein>
    <submittedName>
        <fullName evidence="1">CRISPR-associated protein (Cas_Cas02710)</fullName>
    </submittedName>
</protein>
<dbReference type="RefSeq" id="WP_103919220.1">
    <property type="nucleotide sequence ID" value="NZ_FMSV02000180.1"/>
</dbReference>
<reference evidence="1 2" key="1">
    <citation type="submission" date="2016-10" db="EMBL/GenBank/DDBJ databases">
        <authorList>
            <person name="de Groot N.N."/>
        </authorList>
    </citation>
    <scope>NUCLEOTIDE SEQUENCE [LARGE SCALE GENOMIC DNA]</scope>
    <source>
        <strain evidence="1">MBHS1</strain>
    </source>
</reference>
<proteinExistence type="predicted"/>
<dbReference type="NCBIfam" id="TIGR02710">
    <property type="entry name" value="TIGR02710 family CRISPR-associated CARF protein"/>
    <property type="match status" value="1"/>
</dbReference>
<dbReference type="EMBL" id="FMSV02000180">
    <property type="protein sequence ID" value="SEH05263.1"/>
    <property type="molecule type" value="Genomic_DNA"/>
</dbReference>
<dbReference type="AlphaFoldDB" id="A0A1H6F6X0"/>
<gene>
    <name evidence="1" type="ORF">MBHS_01116</name>
</gene>
<dbReference type="SUPFAM" id="SSF52980">
    <property type="entry name" value="Restriction endonuclease-like"/>
    <property type="match status" value="1"/>
</dbReference>
<keyword evidence="2" id="KW-1185">Reference proteome</keyword>
<dbReference type="OrthoDB" id="793940at2"/>
<dbReference type="Pfam" id="PF09670">
    <property type="entry name" value="Cas_Cas02710"/>
    <property type="match status" value="1"/>
</dbReference>
<sequence length="431" mass="47932">MSKKILFITVGGSPKPIITAIQTLQAQRVIFICSTGSRGSISQVSGEGKPCEVRQGRQIIEKLPNLPTHLALGAAFNPDEDIVGLDNPDEPAECYKIISEKIAALDVEPRDIAVDYTGGTKSMSLALAMAALDQGIELYVTTADRRNLLAVERNEMTTPVFTASISIMRVIEQFIPDYLAQYNYQAAMSHINEVMHSTPLLPEHKRQLRRLYDFCCLFDVWDRFDHAGAYELTQDFMKLAAFRETYGMALRRIIASRREIDPDFALPATGKAAHGYEIVEDLLLNAARRAAQNRFDDAVGRLYRALELTAQIHLLSAHHIHTGAVPVDCLPPDWHHQTDAATVKLGLLDSYRLLQEAFPDDSVSQVFAKTGKKLQNCLGIRNRSLFAHGFQPVSEDDYKQIHATVLQFIQQAVPAMDGGTQFPTKILDGVL</sequence>
<dbReference type="InterPro" id="IPR014082">
    <property type="entry name" value="CRISPR-assoc_prot_Cas02710"/>
</dbReference>
<dbReference type="InterPro" id="IPR011335">
    <property type="entry name" value="Restrct_endonuc-II-like"/>
</dbReference>
<dbReference type="Proteomes" id="UP000236724">
    <property type="component" value="Unassembled WGS sequence"/>
</dbReference>
<accession>A0A1H6F6X0</accession>